<proteinExistence type="predicted"/>
<reference evidence="1" key="2">
    <citation type="submission" date="2021-04" db="EMBL/GenBank/DDBJ databases">
        <authorList>
            <person name="Gilroy R."/>
        </authorList>
    </citation>
    <scope>NUCLEOTIDE SEQUENCE</scope>
    <source>
        <strain evidence="1">811</strain>
    </source>
</reference>
<organism evidence="1 2">
    <name type="scientific">Candidatus Borkfalkia faecipullorum</name>
    <dbReference type="NCBI Taxonomy" id="2838510"/>
    <lineage>
        <taxon>Bacteria</taxon>
        <taxon>Bacillati</taxon>
        <taxon>Bacillota</taxon>
        <taxon>Clostridia</taxon>
        <taxon>Christensenellales</taxon>
        <taxon>Christensenellaceae</taxon>
        <taxon>Candidatus Borkfalkia</taxon>
    </lineage>
</organism>
<comment type="caution">
    <text evidence="1">The sequence shown here is derived from an EMBL/GenBank/DDBJ whole genome shotgun (WGS) entry which is preliminary data.</text>
</comment>
<dbReference type="EMBL" id="DXFX01000003">
    <property type="protein sequence ID" value="HIX06868.1"/>
    <property type="molecule type" value="Genomic_DNA"/>
</dbReference>
<sequence length="1489" mass="161912">MKSTAKKSIKKRIFILAVAALLLLSIGFFCFKFFAGEKAKGSDLLLMQSYSISLTPPEDGTGPQDHGALENIGYIIGKLSSREYYHTESVSVANASALGGMVNVKQNVVGSKDYKDGIYIVAAISTGESSFAPSKAMQRFYGKDTALVRYAESDKKSDWNGLSTKWSTEKPAEVLDKAQHINRYGLWATEFCDYVITEQTLLTPDATVEKDGDGYVLTVSLSVRENAEEGKKDATEYYKRQMRTMGDLDDYPSFASAQLIFRFEEDWTITSLETAEEYSSKKGFEANCKGSNKTTYSYDLADVDVSAYETYFINYADSAVTQPEEEKLTALDYLSSGFAPLLTQEQSLLKLEAAVGGTSIVGDASLSMQNGQFGGLRLSLGDLYLTYEGESIFLQYRDFFGKLALAECASFLPDLGGLDLASLESAIGEGELTETDTGAQISCSLPLGELILPLDFTFIRDENGIRWSSIDTQISALNIALHVEPGTAEVPARDVTQATDLAPFVKNILSLVEGKEYVLNVSYADQQISVKGELLLDLRDDLALKADLVLGWKELSVPVQMTVIGENIWLRAEKVAVSTTVSELKDLLSEVLSATGMDLSLSLDASQILQSLLSADYSAIIQKLVLNENGLAVAVDADALLEMFAIPDVQLSLGTAELSYDVNSNSFAGSVLGAEFSLCGGSGTVTAPENAAEYVPLQTFLQFVGPVRSMMQAKDIAFAFGGKVNVQNFSLQFEAEGEVWFADGIQIYLRVLVADEYIIEVYERDGDIQLALNGYRLDVAASELKTVADSLSSLFAGSTEASSEEAALLLFSADGIDLQALLSSIRFTLQQENALGVALDLSALLQGAAAEGIVLGVTENNVTVQAGRITLFGAELSDFSLTAGAAENTYSPDLSANLACRNLFEFLFNAYTQVTKSDDLSLSLIYDTDELYASVTGYVNLEREEGSAQVTLNLSFTAEIYEGGMQSPTGTHFISLTILRDMLYIGYSTVGMDAGNPLLVKMPVAQLIACGKTVLPILSPILGIREDVYYYNFVISILGGYVETINTAVFGVMNTQEWCDLILGIVGEYAGTGETSSAPTDVSLDTQKKEIAISLQNIALVLSAKEMPQIEAPASAEKYIDISTIANLLQDLEYSYRYADTGGYTLKGTFTIRLTLIGIQLIELPLSVELRVGFEEGETLADRAPYFYIKTFVPKTKLLFDIVNADTLSEIVVRGGNVYILRHVVDAAAQSQELYREYTGSSEDKHWSHIFSNKTIYHYDVTTRSTYERQSAEYRAMTLNDFIGGGAQNVVEQLAYILNFSTFMKDTIIDNLGSSSSDTQESVYDAGDMVTSYQYIAAGGTEKEGYALSLNLAAVTGSDALGSLNVKIERTFSREEDGVRYYDLSALDVSLDMIGGMATVNGKLTHEDPGSDSRADSITAEMMGIFASNGVSVTEGTIAEGSFSVSRSVTIEYTSEQTLCTSCDKSDAERWGQGTWRYDEESGDWIRLA</sequence>
<protein>
    <submittedName>
        <fullName evidence="1">Uncharacterized protein</fullName>
    </submittedName>
</protein>
<dbReference type="Proteomes" id="UP000824204">
    <property type="component" value="Unassembled WGS sequence"/>
</dbReference>
<evidence type="ECO:0000313" key="2">
    <source>
        <dbReference type="Proteomes" id="UP000824204"/>
    </source>
</evidence>
<gene>
    <name evidence="1" type="ORF">H9741_00165</name>
</gene>
<evidence type="ECO:0000313" key="1">
    <source>
        <dbReference type="EMBL" id="HIX06868.1"/>
    </source>
</evidence>
<reference evidence="1" key="1">
    <citation type="journal article" date="2021" name="PeerJ">
        <title>Extensive microbial diversity within the chicken gut microbiome revealed by metagenomics and culture.</title>
        <authorList>
            <person name="Gilroy R."/>
            <person name="Ravi A."/>
            <person name="Getino M."/>
            <person name="Pursley I."/>
            <person name="Horton D.L."/>
            <person name="Alikhan N.F."/>
            <person name="Baker D."/>
            <person name="Gharbi K."/>
            <person name="Hall N."/>
            <person name="Watson M."/>
            <person name="Adriaenssens E.M."/>
            <person name="Foster-Nyarko E."/>
            <person name="Jarju S."/>
            <person name="Secka A."/>
            <person name="Antonio M."/>
            <person name="Oren A."/>
            <person name="Chaudhuri R.R."/>
            <person name="La Ragione R."/>
            <person name="Hildebrand F."/>
            <person name="Pallen M.J."/>
        </authorList>
    </citation>
    <scope>NUCLEOTIDE SEQUENCE</scope>
    <source>
        <strain evidence="1">811</strain>
    </source>
</reference>
<accession>A0A9D1V6E9</accession>
<name>A0A9D1V6E9_9FIRM</name>